<dbReference type="InterPro" id="IPR011335">
    <property type="entry name" value="Restrct_endonuc-II-like"/>
</dbReference>
<reference evidence="2" key="1">
    <citation type="journal article" date="2020" name="Nature">
        <title>Giant virus diversity and host interactions through global metagenomics.</title>
        <authorList>
            <person name="Schulz F."/>
            <person name="Roux S."/>
            <person name="Paez-Espino D."/>
            <person name="Jungbluth S."/>
            <person name="Walsh D.A."/>
            <person name="Denef V.J."/>
            <person name="McMahon K.D."/>
            <person name="Konstantinidis K.T."/>
            <person name="Eloe-Fadrosh E.A."/>
            <person name="Kyrpides N.C."/>
            <person name="Woyke T."/>
        </authorList>
    </citation>
    <scope>NUCLEOTIDE SEQUENCE</scope>
    <source>
        <strain evidence="2">GVMAG-M-3300009068-25</strain>
    </source>
</reference>
<dbReference type="InterPro" id="IPR019080">
    <property type="entry name" value="YqaJ_viral_recombinase"/>
</dbReference>
<dbReference type="Pfam" id="PF09588">
    <property type="entry name" value="YqaJ"/>
    <property type="match status" value="1"/>
</dbReference>
<evidence type="ECO:0000259" key="1">
    <source>
        <dbReference type="Pfam" id="PF09588"/>
    </source>
</evidence>
<evidence type="ECO:0000313" key="2">
    <source>
        <dbReference type="EMBL" id="QHT30039.1"/>
    </source>
</evidence>
<dbReference type="PANTHER" id="PTHR46609">
    <property type="entry name" value="EXONUCLEASE, PHAGE-TYPE/RECB, C-TERMINAL DOMAIN-CONTAINING PROTEIN"/>
    <property type="match status" value="1"/>
</dbReference>
<organism evidence="2">
    <name type="scientific">viral metagenome</name>
    <dbReference type="NCBI Taxonomy" id="1070528"/>
    <lineage>
        <taxon>unclassified sequences</taxon>
        <taxon>metagenomes</taxon>
        <taxon>organismal metagenomes</taxon>
    </lineage>
</organism>
<dbReference type="InterPro" id="IPR051703">
    <property type="entry name" value="NF-kappa-B_Signaling_Reg"/>
</dbReference>
<protein>
    <recommendedName>
        <fullName evidence="1">YqaJ viral recombinase domain-containing protein</fullName>
    </recommendedName>
</protein>
<sequence>MDAVVFEWLRDPPYTRPKKRLKPLIMLLTLIGPVSYTQARRTVFAAFETAMKGELGHIWMRDRCVRRTIRIYGENDQRTTQWHTKRGEMITGSEVHKVFAGGEARRSLIVGKLEKPQSSGPAAGALVWGTRFEPIAKGIFEEETNCSIVDVSCVQHPVYSFLGASPDGIIFPKDDNIRRRGRLVEFKCPISRPETAGIPEDYVHQMQMQMECTGIDECEYVEFRFKKVFSSEWVRSTVMKGVFAVFDDDTVKYKPQMAEFDTWRAEIESKDPQYVFWILASTKKAFLPKDPNWLPTHLPALQAAWDEVLLHRAAGTLPPPPPSKVMTLDI</sequence>
<accession>A0A6C0EP07</accession>
<feature type="domain" description="YqaJ viral recombinase" evidence="1">
    <location>
        <begin position="81"/>
        <end position="215"/>
    </location>
</feature>
<proteinExistence type="predicted"/>
<dbReference type="Gene3D" id="3.90.320.10">
    <property type="match status" value="1"/>
</dbReference>
<dbReference type="AlphaFoldDB" id="A0A6C0EP07"/>
<dbReference type="InterPro" id="IPR011604">
    <property type="entry name" value="PDDEXK-like_dom_sf"/>
</dbReference>
<dbReference type="CDD" id="cd22343">
    <property type="entry name" value="PDDEXK_lambda_exonuclease-like"/>
    <property type="match status" value="1"/>
</dbReference>
<dbReference type="PANTHER" id="PTHR46609:SF6">
    <property type="entry name" value="EXONUCLEASE, PHAGE-TYPE_RECB, C-TERMINAL DOMAIN-CONTAINING PROTEIN-RELATED"/>
    <property type="match status" value="1"/>
</dbReference>
<name>A0A6C0EP07_9ZZZZ</name>
<dbReference type="EMBL" id="MN738889">
    <property type="protein sequence ID" value="QHT30039.1"/>
    <property type="molecule type" value="Genomic_DNA"/>
</dbReference>
<dbReference type="SUPFAM" id="SSF52980">
    <property type="entry name" value="Restriction endonuclease-like"/>
    <property type="match status" value="1"/>
</dbReference>